<dbReference type="PROSITE" id="PS50048">
    <property type="entry name" value="ZN2_CY6_FUNGAL_2"/>
    <property type="match status" value="1"/>
</dbReference>
<organism evidence="4 5">
    <name type="scientific">Polyplosphaeria fusca</name>
    <dbReference type="NCBI Taxonomy" id="682080"/>
    <lineage>
        <taxon>Eukaryota</taxon>
        <taxon>Fungi</taxon>
        <taxon>Dikarya</taxon>
        <taxon>Ascomycota</taxon>
        <taxon>Pezizomycotina</taxon>
        <taxon>Dothideomycetes</taxon>
        <taxon>Pleosporomycetidae</taxon>
        <taxon>Pleosporales</taxon>
        <taxon>Tetraplosphaeriaceae</taxon>
        <taxon>Polyplosphaeria</taxon>
    </lineage>
</organism>
<dbReference type="PROSITE" id="PS00463">
    <property type="entry name" value="ZN2_CY6_FUNGAL_1"/>
    <property type="match status" value="1"/>
</dbReference>
<reference evidence="4" key="1">
    <citation type="journal article" date="2020" name="Stud. Mycol.">
        <title>101 Dothideomycetes genomes: a test case for predicting lifestyles and emergence of pathogens.</title>
        <authorList>
            <person name="Haridas S."/>
            <person name="Albert R."/>
            <person name="Binder M."/>
            <person name="Bloem J."/>
            <person name="Labutti K."/>
            <person name="Salamov A."/>
            <person name="Andreopoulos B."/>
            <person name="Baker S."/>
            <person name="Barry K."/>
            <person name="Bills G."/>
            <person name="Bluhm B."/>
            <person name="Cannon C."/>
            <person name="Castanera R."/>
            <person name="Culley D."/>
            <person name="Daum C."/>
            <person name="Ezra D."/>
            <person name="Gonzalez J."/>
            <person name="Henrissat B."/>
            <person name="Kuo A."/>
            <person name="Liang C."/>
            <person name="Lipzen A."/>
            <person name="Lutzoni F."/>
            <person name="Magnuson J."/>
            <person name="Mondo S."/>
            <person name="Nolan M."/>
            <person name="Ohm R."/>
            <person name="Pangilinan J."/>
            <person name="Park H.-J."/>
            <person name="Ramirez L."/>
            <person name="Alfaro M."/>
            <person name="Sun H."/>
            <person name="Tritt A."/>
            <person name="Yoshinaga Y."/>
            <person name="Zwiers L.-H."/>
            <person name="Turgeon B."/>
            <person name="Goodwin S."/>
            <person name="Spatafora J."/>
            <person name="Crous P."/>
            <person name="Grigoriev I."/>
        </authorList>
    </citation>
    <scope>NUCLEOTIDE SEQUENCE</scope>
    <source>
        <strain evidence="4">CBS 125425</strain>
    </source>
</reference>
<evidence type="ECO:0000256" key="2">
    <source>
        <dbReference type="SAM" id="MobiDB-lite"/>
    </source>
</evidence>
<dbReference type="Gene3D" id="4.10.240.10">
    <property type="entry name" value="Zn(2)-C6 fungal-type DNA-binding domain"/>
    <property type="match status" value="1"/>
</dbReference>
<evidence type="ECO:0000313" key="5">
    <source>
        <dbReference type="Proteomes" id="UP000799444"/>
    </source>
</evidence>
<dbReference type="Gene3D" id="1.10.287.1490">
    <property type="match status" value="1"/>
</dbReference>
<feature type="region of interest" description="Disordered" evidence="2">
    <location>
        <begin position="277"/>
        <end position="304"/>
    </location>
</feature>
<dbReference type="SMART" id="SM00066">
    <property type="entry name" value="GAL4"/>
    <property type="match status" value="1"/>
</dbReference>
<dbReference type="InterPro" id="IPR001138">
    <property type="entry name" value="Zn2Cys6_DnaBD"/>
</dbReference>
<dbReference type="Proteomes" id="UP000799444">
    <property type="component" value="Unassembled WGS sequence"/>
</dbReference>
<protein>
    <recommendedName>
        <fullName evidence="3">Zn(2)-C6 fungal-type domain-containing protein</fullName>
    </recommendedName>
</protein>
<dbReference type="SUPFAM" id="SSF57701">
    <property type="entry name" value="Zn2/Cys6 DNA-binding domain"/>
    <property type="match status" value="1"/>
</dbReference>
<evidence type="ECO:0000259" key="3">
    <source>
        <dbReference type="PROSITE" id="PS50048"/>
    </source>
</evidence>
<comment type="caution">
    <text evidence="4">The sequence shown here is derived from an EMBL/GenBank/DDBJ whole genome shotgun (WGS) entry which is preliminary data.</text>
</comment>
<keyword evidence="1" id="KW-0539">Nucleus</keyword>
<evidence type="ECO:0000256" key="1">
    <source>
        <dbReference type="ARBA" id="ARBA00023242"/>
    </source>
</evidence>
<dbReference type="EMBL" id="ML996105">
    <property type="protein sequence ID" value="KAF2739313.1"/>
    <property type="molecule type" value="Genomic_DNA"/>
</dbReference>
<sequence>MPPKAQLPGVEPQREDPRWLIWSKQLKVEHTHLQGRMNDVETKHGTYDARIRSVEVLASKLRNGDGFSALNDRIEDIQHAEQDLRDLFGEHHVQIQKDSEKTTKFGQRLSALETKFARQESEVANLSACATTIKEGIEAVEAKTKDQEHVEQLLNENDSRLRTLHARVDNFDSLQIRDAGNMQHLHDRLVRLERTCHNLQVHTQELEIENARLKTALRSSVRCMPSSEATPEPFPSSDLGNIQVAASPLPRPSNERGQAVLQAESPALNAQQRITARAGDQAHVVPAKPTVDQPAGRRAATVNASKKRKQVVACDECRRKKRRCNAIGKGVESCSHCINAGIPCLFNGVTAIGEHRESLTKRTVVQQPGLITRASEASAAVAPKKIVQGKPKRRAPSARTVAKPAHAPRRVRRIIVDDGEDFNAFIAGIWNQN</sequence>
<dbReference type="AlphaFoldDB" id="A0A9P4R9I8"/>
<dbReference type="CDD" id="cd00067">
    <property type="entry name" value="GAL4"/>
    <property type="match status" value="1"/>
</dbReference>
<dbReference type="GO" id="GO:0000981">
    <property type="term" value="F:DNA-binding transcription factor activity, RNA polymerase II-specific"/>
    <property type="evidence" value="ECO:0007669"/>
    <property type="project" value="InterPro"/>
</dbReference>
<accession>A0A9P4R9I8</accession>
<feature type="domain" description="Zn(2)-C6 fungal-type" evidence="3">
    <location>
        <begin position="313"/>
        <end position="346"/>
    </location>
</feature>
<dbReference type="InterPro" id="IPR036864">
    <property type="entry name" value="Zn2-C6_fun-type_DNA-bd_sf"/>
</dbReference>
<dbReference type="OrthoDB" id="3647228at2759"/>
<proteinExistence type="predicted"/>
<keyword evidence="5" id="KW-1185">Reference proteome</keyword>
<evidence type="ECO:0000313" key="4">
    <source>
        <dbReference type="EMBL" id="KAF2739313.1"/>
    </source>
</evidence>
<dbReference type="GO" id="GO:0008270">
    <property type="term" value="F:zinc ion binding"/>
    <property type="evidence" value="ECO:0007669"/>
    <property type="project" value="InterPro"/>
</dbReference>
<dbReference type="Pfam" id="PF00172">
    <property type="entry name" value="Zn_clus"/>
    <property type="match status" value="1"/>
</dbReference>
<name>A0A9P4R9I8_9PLEO</name>
<gene>
    <name evidence="4" type="ORF">EJ04DRAFT_573296</name>
</gene>